<dbReference type="Pfam" id="PF12698">
    <property type="entry name" value="ABC2_membrane_3"/>
    <property type="match status" value="1"/>
</dbReference>
<feature type="transmembrane region" description="Helical" evidence="6">
    <location>
        <begin position="343"/>
        <end position="368"/>
    </location>
</feature>
<comment type="caution">
    <text evidence="8">The sequence shown here is derived from an EMBL/GenBank/DDBJ whole genome shotgun (WGS) entry which is preliminary data.</text>
</comment>
<reference evidence="8 9" key="1">
    <citation type="submission" date="2020-09" db="EMBL/GenBank/DDBJ databases">
        <title>Paenibacillus sp. strain PR3 16S rRNA gene Genome sequencing and assembly.</title>
        <authorList>
            <person name="Kim J."/>
        </authorList>
    </citation>
    <scope>NUCLEOTIDE SEQUENCE [LARGE SCALE GENOMIC DNA]</scope>
    <source>
        <strain evidence="8 9">PR3</strain>
    </source>
</reference>
<feature type="transmembrane region" description="Helical" evidence="6">
    <location>
        <begin position="21"/>
        <end position="43"/>
    </location>
</feature>
<evidence type="ECO:0000256" key="1">
    <source>
        <dbReference type="ARBA" id="ARBA00004651"/>
    </source>
</evidence>
<accession>A0ABR8N2U2</accession>
<feature type="transmembrane region" description="Helical" evidence="6">
    <location>
        <begin position="182"/>
        <end position="203"/>
    </location>
</feature>
<sequence length="374" mass="40569">MQIWHIAWREIKVNLRDMRTFVLMLAFPIVLMLILGMALTNAFTSGLSLGDMNLLYRDTADNPQLEASWDQFTAAIAKEGVTLTPAPVDTDGKAEVSADHYTAYAEISNNGIAFFGGVMHTLESNVLQGMLATFADRYNLAAAAMIDSPEKAEAILTDTYAGGDFVAETALGSEKKPGSIDYYAMAMTTMVAFYSCMSGSFLIRGERLRNTAIRLSAAPVSKGTIFAGKVIGCTAINFLCVAAVFLFSKFVFKADWGDHYAAVLLVLLTEVLLAVSIGLGCSYLFMEDGGRLVVLIFTQIASFLGGAYFPVDDATNFMKIARDISPMRWANQALTQIIYGHDWLAAMPAIGLNTAVAAAFLAITAILMRRREAL</sequence>
<name>A0ABR8N2U2_9BACL</name>
<evidence type="ECO:0000313" key="8">
    <source>
        <dbReference type="EMBL" id="MBD3922493.1"/>
    </source>
</evidence>
<keyword evidence="5 6" id="KW-0472">Membrane</keyword>
<gene>
    <name evidence="8" type="ORF">H8B09_27315</name>
</gene>
<evidence type="ECO:0000256" key="5">
    <source>
        <dbReference type="ARBA" id="ARBA00023136"/>
    </source>
</evidence>
<keyword evidence="2" id="KW-1003">Cell membrane</keyword>
<evidence type="ECO:0000259" key="7">
    <source>
        <dbReference type="Pfam" id="PF12698"/>
    </source>
</evidence>
<dbReference type="EMBL" id="JACXZA010000009">
    <property type="protein sequence ID" value="MBD3922493.1"/>
    <property type="molecule type" value="Genomic_DNA"/>
</dbReference>
<evidence type="ECO:0000256" key="2">
    <source>
        <dbReference type="ARBA" id="ARBA00022475"/>
    </source>
</evidence>
<keyword evidence="4 6" id="KW-1133">Transmembrane helix</keyword>
<dbReference type="Proteomes" id="UP000609346">
    <property type="component" value="Unassembled WGS sequence"/>
</dbReference>
<dbReference type="PANTHER" id="PTHR30294">
    <property type="entry name" value="MEMBRANE COMPONENT OF ABC TRANSPORTER YHHJ-RELATED"/>
    <property type="match status" value="1"/>
</dbReference>
<protein>
    <submittedName>
        <fullName evidence="8">ABC transporter permease</fullName>
    </submittedName>
</protein>
<evidence type="ECO:0000256" key="4">
    <source>
        <dbReference type="ARBA" id="ARBA00022989"/>
    </source>
</evidence>
<feature type="transmembrane region" description="Helical" evidence="6">
    <location>
        <begin position="224"/>
        <end position="248"/>
    </location>
</feature>
<dbReference type="PANTHER" id="PTHR30294:SF48">
    <property type="entry name" value="LINEARMYCIN RESISTANCE PERMEASE PROTEIN LNRM"/>
    <property type="match status" value="1"/>
</dbReference>
<organism evidence="8 9">
    <name type="scientific">Paenibacillus terricola</name>
    <dbReference type="NCBI Taxonomy" id="2763503"/>
    <lineage>
        <taxon>Bacteria</taxon>
        <taxon>Bacillati</taxon>
        <taxon>Bacillota</taxon>
        <taxon>Bacilli</taxon>
        <taxon>Bacillales</taxon>
        <taxon>Paenibacillaceae</taxon>
        <taxon>Paenibacillus</taxon>
    </lineage>
</organism>
<evidence type="ECO:0000313" key="9">
    <source>
        <dbReference type="Proteomes" id="UP000609346"/>
    </source>
</evidence>
<dbReference type="InterPro" id="IPR051449">
    <property type="entry name" value="ABC-2_transporter_component"/>
</dbReference>
<evidence type="ECO:0000256" key="6">
    <source>
        <dbReference type="SAM" id="Phobius"/>
    </source>
</evidence>
<feature type="transmembrane region" description="Helical" evidence="6">
    <location>
        <begin position="292"/>
        <end position="311"/>
    </location>
</feature>
<dbReference type="InterPro" id="IPR013525">
    <property type="entry name" value="ABC2_TM"/>
</dbReference>
<keyword evidence="9" id="KW-1185">Reference proteome</keyword>
<feature type="transmembrane region" description="Helical" evidence="6">
    <location>
        <begin position="260"/>
        <end position="285"/>
    </location>
</feature>
<proteinExistence type="predicted"/>
<comment type="subcellular location">
    <subcellularLocation>
        <location evidence="1">Cell membrane</location>
        <topology evidence="1">Multi-pass membrane protein</topology>
    </subcellularLocation>
</comment>
<feature type="domain" description="ABC-2 type transporter transmembrane" evidence="7">
    <location>
        <begin position="20"/>
        <end position="365"/>
    </location>
</feature>
<evidence type="ECO:0000256" key="3">
    <source>
        <dbReference type="ARBA" id="ARBA00022692"/>
    </source>
</evidence>
<dbReference type="RefSeq" id="WP_191206793.1">
    <property type="nucleotide sequence ID" value="NZ_JACXZA010000009.1"/>
</dbReference>
<keyword evidence="3 6" id="KW-0812">Transmembrane</keyword>